<reference evidence="1 2" key="1">
    <citation type="submission" date="2017-04" db="EMBL/GenBank/DDBJ databases">
        <authorList>
            <person name="Afonso C.L."/>
            <person name="Miller P.J."/>
            <person name="Scott M.A."/>
            <person name="Spackman E."/>
            <person name="Goraichik I."/>
            <person name="Dimitrov K.M."/>
            <person name="Suarez D.L."/>
            <person name="Swayne D.E."/>
        </authorList>
    </citation>
    <scope>NUCLEOTIDE SEQUENCE [LARGE SCALE GENOMIC DNA]</scope>
    <source>
        <strain evidence="1 2">KR-140</strain>
    </source>
</reference>
<gene>
    <name evidence="1" type="ORF">SAMN00790413_03358</name>
</gene>
<evidence type="ECO:0000313" key="1">
    <source>
        <dbReference type="EMBL" id="SMB85316.1"/>
    </source>
</evidence>
<sequence length="77" mass="7917">MPACAEICLPVSTTANPSVSASTDAAVINPNPGTLVNNSKVAYNVSSERMIAWMTVSSSKICCLGKAMRVLSNAATV</sequence>
<organism evidence="1 2">
    <name type="scientific">Deinococcus hopiensis KR-140</name>
    <dbReference type="NCBI Taxonomy" id="695939"/>
    <lineage>
        <taxon>Bacteria</taxon>
        <taxon>Thermotogati</taxon>
        <taxon>Deinococcota</taxon>
        <taxon>Deinococci</taxon>
        <taxon>Deinococcales</taxon>
        <taxon>Deinococcaceae</taxon>
        <taxon>Deinococcus</taxon>
    </lineage>
</organism>
<accession>A0A1W1UWA2</accession>
<name>A0A1W1UWA2_9DEIO</name>
<dbReference type="AlphaFoldDB" id="A0A1W1UWA2"/>
<protein>
    <submittedName>
        <fullName evidence="1">Uncharacterized protein</fullName>
    </submittedName>
</protein>
<dbReference type="Proteomes" id="UP000192582">
    <property type="component" value="Unassembled WGS sequence"/>
</dbReference>
<proteinExistence type="predicted"/>
<dbReference type="EMBL" id="FWWU01000008">
    <property type="protein sequence ID" value="SMB85316.1"/>
    <property type="molecule type" value="Genomic_DNA"/>
</dbReference>
<evidence type="ECO:0000313" key="2">
    <source>
        <dbReference type="Proteomes" id="UP000192582"/>
    </source>
</evidence>
<keyword evidence="2" id="KW-1185">Reference proteome</keyword>